<sequence>MHKLTPYFLIAGMLFPGACSVAQRYMRLYPGAIPDAIDVPDKETLTANATVDSLTSHVSIPGLTVFLPKQTRPNGTAVIICPGGGYGTLLTKREGSDVARAFNQLGITAFVLKYRLPDAQIMKNPAFGPIQDAQQAIKTVRERAKEFGIKPDRIGIMGFSAGGHLASTAGTHFEKRYIDKDGKTSLRPDFMILINPVISFNDSTGHTGSRDNLLGKNASPEMIRLFSTELQVNAATPPAFLTHSGADVVVPVSNSISFYNAMQHNGVKGALHIYSRGEHGFLTYPPFQVWFDDVIEWMRSECLIGTGN</sequence>
<dbReference type="Pfam" id="PF20434">
    <property type="entry name" value="BD-FAE"/>
    <property type="match status" value="1"/>
</dbReference>
<name>A0ABU1R0F2_9BACT</name>
<dbReference type="Gene3D" id="3.40.50.1820">
    <property type="entry name" value="alpha/beta hydrolase"/>
    <property type="match status" value="1"/>
</dbReference>
<gene>
    <name evidence="3" type="ORF">J2W84_003939</name>
</gene>
<dbReference type="InterPro" id="IPR050300">
    <property type="entry name" value="GDXG_lipolytic_enzyme"/>
</dbReference>
<feature type="domain" description="BD-FAE-like" evidence="2">
    <location>
        <begin position="64"/>
        <end position="261"/>
    </location>
</feature>
<dbReference type="PANTHER" id="PTHR48081">
    <property type="entry name" value="AB HYDROLASE SUPERFAMILY PROTEIN C4A8.06C"/>
    <property type="match status" value="1"/>
</dbReference>
<dbReference type="SUPFAM" id="SSF53474">
    <property type="entry name" value="alpha/beta-Hydrolases"/>
    <property type="match status" value="1"/>
</dbReference>
<accession>A0ABU1R0F2</accession>
<protein>
    <submittedName>
        <fullName evidence="3">Acetyl esterase/lipase</fullName>
    </submittedName>
</protein>
<proteinExistence type="predicted"/>
<dbReference type="PANTHER" id="PTHR48081:SF6">
    <property type="entry name" value="PEPTIDASE S9 PROLYL OLIGOPEPTIDASE CATALYTIC DOMAIN-CONTAINING PROTEIN"/>
    <property type="match status" value="1"/>
</dbReference>
<dbReference type="InterPro" id="IPR029058">
    <property type="entry name" value="AB_hydrolase_fold"/>
</dbReference>
<keyword evidence="1" id="KW-0378">Hydrolase</keyword>
<organism evidence="3 4">
    <name type="scientific">Dyadobacter fermentans</name>
    <dbReference type="NCBI Taxonomy" id="94254"/>
    <lineage>
        <taxon>Bacteria</taxon>
        <taxon>Pseudomonadati</taxon>
        <taxon>Bacteroidota</taxon>
        <taxon>Cytophagia</taxon>
        <taxon>Cytophagales</taxon>
        <taxon>Spirosomataceae</taxon>
        <taxon>Dyadobacter</taxon>
    </lineage>
</organism>
<dbReference type="EMBL" id="JAVDTI010000003">
    <property type="protein sequence ID" value="MDR6806891.1"/>
    <property type="molecule type" value="Genomic_DNA"/>
</dbReference>
<evidence type="ECO:0000259" key="2">
    <source>
        <dbReference type="Pfam" id="PF20434"/>
    </source>
</evidence>
<evidence type="ECO:0000313" key="4">
    <source>
        <dbReference type="Proteomes" id="UP001264980"/>
    </source>
</evidence>
<comment type="caution">
    <text evidence="3">The sequence shown here is derived from an EMBL/GenBank/DDBJ whole genome shotgun (WGS) entry which is preliminary data.</text>
</comment>
<reference evidence="3 4" key="1">
    <citation type="submission" date="2023-07" db="EMBL/GenBank/DDBJ databases">
        <title>Sorghum-associated microbial communities from plants grown in Nebraska, USA.</title>
        <authorList>
            <person name="Schachtman D."/>
        </authorList>
    </citation>
    <scope>NUCLEOTIDE SEQUENCE [LARGE SCALE GENOMIC DNA]</scope>
    <source>
        <strain evidence="3 4">BE57</strain>
    </source>
</reference>
<keyword evidence="4" id="KW-1185">Reference proteome</keyword>
<evidence type="ECO:0000313" key="3">
    <source>
        <dbReference type="EMBL" id="MDR6806891.1"/>
    </source>
</evidence>
<dbReference type="Proteomes" id="UP001264980">
    <property type="component" value="Unassembled WGS sequence"/>
</dbReference>
<dbReference type="RefSeq" id="WP_309986404.1">
    <property type="nucleotide sequence ID" value="NZ_JAVDTI010000003.1"/>
</dbReference>
<evidence type="ECO:0000256" key="1">
    <source>
        <dbReference type="ARBA" id="ARBA00022801"/>
    </source>
</evidence>
<dbReference type="InterPro" id="IPR049492">
    <property type="entry name" value="BD-FAE-like_dom"/>
</dbReference>